<evidence type="ECO:0000313" key="4">
    <source>
        <dbReference type="EMBL" id="RYC51002.1"/>
    </source>
</evidence>
<feature type="domain" description="Protein FecR C-terminal" evidence="3">
    <location>
        <begin position="257"/>
        <end position="324"/>
    </location>
</feature>
<dbReference type="Pfam" id="PF16344">
    <property type="entry name" value="FecR_C"/>
    <property type="match status" value="1"/>
</dbReference>
<comment type="caution">
    <text evidence="4">The sequence shown here is derived from an EMBL/GenBank/DDBJ whole genome shotgun (WGS) entry which is preliminary data.</text>
</comment>
<dbReference type="PANTHER" id="PTHR30273">
    <property type="entry name" value="PERIPLASMIC SIGNAL SENSOR AND SIGMA FACTOR ACTIVATOR FECR-RELATED"/>
    <property type="match status" value="1"/>
</dbReference>
<dbReference type="Pfam" id="PF04773">
    <property type="entry name" value="FecR"/>
    <property type="match status" value="1"/>
</dbReference>
<dbReference type="GO" id="GO:0016989">
    <property type="term" value="F:sigma factor antagonist activity"/>
    <property type="evidence" value="ECO:0007669"/>
    <property type="project" value="TreeGrafter"/>
</dbReference>
<dbReference type="PIRSF" id="PIRSF018266">
    <property type="entry name" value="FecR"/>
    <property type="match status" value="1"/>
</dbReference>
<dbReference type="InterPro" id="IPR006860">
    <property type="entry name" value="FecR"/>
</dbReference>
<dbReference type="Gene3D" id="3.55.50.30">
    <property type="match status" value="1"/>
</dbReference>
<gene>
    <name evidence="4" type="ORF">DN53_15295</name>
</gene>
<keyword evidence="1" id="KW-0812">Transmembrane</keyword>
<organism evidence="4 5">
    <name type="scientific">Flagellimonas olearia</name>
    <dbReference type="NCBI Taxonomy" id="552546"/>
    <lineage>
        <taxon>Bacteria</taxon>
        <taxon>Pseudomonadati</taxon>
        <taxon>Bacteroidota</taxon>
        <taxon>Flavobacteriia</taxon>
        <taxon>Flavobacteriales</taxon>
        <taxon>Flavobacteriaceae</taxon>
        <taxon>Flagellimonas</taxon>
    </lineage>
</organism>
<sequence length="332" mass="37738">MNEKEIKHLIDKYLEGNCTQQEEELLDRVLDSYDGQEEDEVYFDGEKEIKEEIYLGFAEKAGIVREAKKAPTPFYNYLVKVAASLLILVGLGSAVYLESKTQPEQELAQSIITKTTEWGQRSDIVLSDGTQITLNAGSSIEFPESFEGAPVREVTLNGEAFFEVAKNPNKPFLIKTEGVTTKVLGTSFNVNSYAFNDHISVTVKTGKVQVQSTSKNGQVNTVYLLPNEKAEYSREKDVMTKSKLDNDNYLDWKNGIIRFNDITFLEASEMLSRWYGIHVDFENNKLKNCHVTARYENAKLQVVLESIKYATKGMDYQYIDQENILFKGFCKN</sequence>
<dbReference type="Proteomes" id="UP000290261">
    <property type="component" value="Unassembled WGS sequence"/>
</dbReference>
<accession>A0A444VJS7</accession>
<protein>
    <recommendedName>
        <fullName evidence="6">DUF4974 domain-containing protein</fullName>
    </recommendedName>
</protein>
<name>A0A444VJS7_9FLAO</name>
<reference evidence="4 5" key="1">
    <citation type="submission" date="2014-04" db="EMBL/GenBank/DDBJ databases">
        <title>Whole genome of Muricauda olearia.</title>
        <authorList>
            <person name="Zhang X.-H."/>
            <person name="Tang K."/>
        </authorList>
    </citation>
    <scope>NUCLEOTIDE SEQUENCE [LARGE SCALE GENOMIC DNA]</scope>
    <source>
        <strain evidence="4 5">Th120</strain>
    </source>
</reference>
<evidence type="ECO:0000259" key="2">
    <source>
        <dbReference type="Pfam" id="PF04773"/>
    </source>
</evidence>
<feature type="domain" description="FecR protein" evidence="2">
    <location>
        <begin position="115"/>
        <end position="209"/>
    </location>
</feature>
<evidence type="ECO:0008006" key="6">
    <source>
        <dbReference type="Google" id="ProtNLM"/>
    </source>
</evidence>
<evidence type="ECO:0000313" key="5">
    <source>
        <dbReference type="Proteomes" id="UP000290261"/>
    </source>
</evidence>
<evidence type="ECO:0000259" key="3">
    <source>
        <dbReference type="Pfam" id="PF16344"/>
    </source>
</evidence>
<dbReference type="AlphaFoldDB" id="A0A444VJS7"/>
<keyword evidence="1" id="KW-1133">Transmembrane helix</keyword>
<proteinExistence type="predicted"/>
<keyword evidence="1" id="KW-0472">Membrane</keyword>
<dbReference type="RefSeq" id="WP_129654597.1">
    <property type="nucleotide sequence ID" value="NZ_ML142911.1"/>
</dbReference>
<dbReference type="InterPro" id="IPR032508">
    <property type="entry name" value="FecR_C"/>
</dbReference>
<evidence type="ECO:0000256" key="1">
    <source>
        <dbReference type="SAM" id="Phobius"/>
    </source>
</evidence>
<feature type="transmembrane region" description="Helical" evidence="1">
    <location>
        <begin position="77"/>
        <end position="97"/>
    </location>
</feature>
<dbReference type="PANTHER" id="PTHR30273:SF2">
    <property type="entry name" value="PROTEIN FECR"/>
    <property type="match status" value="1"/>
</dbReference>
<keyword evidence="5" id="KW-1185">Reference proteome</keyword>
<dbReference type="InterPro" id="IPR012373">
    <property type="entry name" value="Ferrdict_sens_TM"/>
</dbReference>
<dbReference type="EMBL" id="JJMP01000007">
    <property type="protein sequence ID" value="RYC51002.1"/>
    <property type="molecule type" value="Genomic_DNA"/>
</dbReference>
<dbReference type="Gene3D" id="2.60.120.1440">
    <property type="match status" value="1"/>
</dbReference>